<evidence type="ECO:0000313" key="2">
    <source>
        <dbReference type="EMBL" id="AUV58546.1"/>
    </source>
</evidence>
<organism evidence="2">
    <name type="scientific">Bandra megavirus</name>
    <dbReference type="NCBI Taxonomy" id="2071566"/>
    <lineage>
        <taxon>Viruses</taxon>
        <taxon>Varidnaviria</taxon>
        <taxon>Bamfordvirae</taxon>
        <taxon>Nucleocytoviricota</taxon>
        <taxon>Megaviricetes</taxon>
        <taxon>Imitervirales</taxon>
        <taxon>Mimiviridae</taxon>
        <taxon>Megamimivirinae</taxon>
        <taxon>Megavirus</taxon>
    </lineage>
</organism>
<reference evidence="2" key="1">
    <citation type="submission" date="2018-01" db="EMBL/GenBank/DDBJ databases">
        <title>Draft genome sequence of Bandra megavirus.</title>
        <authorList>
            <person name="Chatterjee A."/>
            <person name="Yadav R."/>
            <person name="Kondabagil K."/>
        </authorList>
    </citation>
    <scope>NUCLEOTIDE SEQUENCE</scope>
    <source>
        <strain evidence="2">KK-1</strain>
    </source>
</reference>
<sequence>MENNTDKIVQDLINLDPDNEFDNKSDNGSDNESDNESNKICKNKQEKNKKICRLLKKYIKNFYDNIHIPYHFFRENKWNINKTLNNNEDVLFYNEEFLTSSDSDRFYEVFDKYILLMDDIFYPKNTLNSFFKKISKIDVDDNNIAKYLIHIFNSKKYRFISPEYVINKYFDYKNNFDNEHDIQTQLNDHLNEIMDKVRNHVKNFKIIYHEILSHFISERPMDQNLQKKYVINFINSVLISICDFCEKIIELNIYAFHPIVLNIIESTLPLDDIFLHEPEKYRNKNMIVV</sequence>
<evidence type="ECO:0000256" key="1">
    <source>
        <dbReference type="SAM" id="MobiDB-lite"/>
    </source>
</evidence>
<protein>
    <submittedName>
        <fullName evidence="2">Uncharacterized protein</fullName>
    </submittedName>
</protein>
<name>A0A2K9V8M5_9VIRU</name>
<accession>A0A2K9V8M5</accession>
<feature type="region of interest" description="Disordered" evidence="1">
    <location>
        <begin position="1"/>
        <end position="42"/>
    </location>
</feature>
<dbReference type="EMBL" id="MG779348">
    <property type="protein sequence ID" value="AUV58546.1"/>
    <property type="molecule type" value="Genomic_DNA"/>
</dbReference>
<proteinExistence type="predicted"/>